<evidence type="ECO:0000313" key="5">
    <source>
        <dbReference type="Proteomes" id="UP000676565"/>
    </source>
</evidence>
<dbReference type="Pfam" id="PF13432">
    <property type="entry name" value="TPR_16"/>
    <property type="match status" value="4"/>
</dbReference>
<keyword evidence="2" id="KW-0802">TPR repeat</keyword>
<dbReference type="SUPFAM" id="SSF48452">
    <property type="entry name" value="TPR-like"/>
    <property type="match status" value="5"/>
</dbReference>
<keyword evidence="3" id="KW-0732">Signal</keyword>
<dbReference type="EMBL" id="JAGKQQ010000001">
    <property type="protein sequence ID" value="MBP3959136.1"/>
    <property type="molecule type" value="Genomic_DNA"/>
</dbReference>
<proteinExistence type="predicted"/>
<dbReference type="RefSeq" id="WP_210659676.1">
    <property type="nucleotide sequence ID" value="NZ_JAGKQQ010000001.1"/>
</dbReference>
<name>A0ABS5BZI1_9BACT</name>
<feature type="signal peptide" evidence="3">
    <location>
        <begin position="1"/>
        <end position="24"/>
    </location>
</feature>
<dbReference type="Proteomes" id="UP000676565">
    <property type="component" value="Unassembled WGS sequence"/>
</dbReference>
<keyword evidence="1" id="KW-0677">Repeat</keyword>
<dbReference type="PROSITE" id="PS51257">
    <property type="entry name" value="PROKAR_LIPOPROTEIN"/>
    <property type="match status" value="1"/>
</dbReference>
<feature type="chain" id="PRO_5045561218" evidence="3">
    <location>
        <begin position="25"/>
        <end position="1210"/>
    </location>
</feature>
<sequence>MPTTRARGTAALLFVALACPGASAQPTADQQADALLNAGRKAYNEGNPQFAAERFTELLTKFGGYKNANAARYGLGLALLDLPDRNYQKALDAFLPPAGDGQFPDQGLALYHAGACQRGLGQKELAEAAAKPNELPQRTQNANAKFDAAAKLFVQAREVLEKKAPADADWAGRARCDTAEMELRVGKVKEARATVEPFLKDAKFAKSKLQPLALYYHGTASFLLNDVPSAAKSLNQLAPFDQPYGPHARYLMGRVHSSQGENAEAAVEFDAVLAEYAKQKAAAVEALKQPDRFKNDPFEKTRLETLVKNPAPDYVAGSAFFGACLNYESGKFGDALGKFQAFTKDYATSPLKDDAQLRTGFCQAQLKQFDEAVKSLQPLANHARLADQALFWTGKAQAGLAAAVDPANPNLKTQTFNTAINTLRTASDKANQGNAEAKARRAEYLLELADTQLTAQLAKDAANTYETVWNEKLLPSRAEEILQRLITAYHLAGDIPKSEERIAVFKQQFPNSPLTSLVLFRAAENAYTKAEALVKQNKPAEAKAAFAAAATKYSDVVAKFPEFERVNRAKYGLALCFTAVEDWEKAAKALEAIPAAERTGELSPAAYVLADCLIRTAPAKAEDALQDNMLREKLGAAVGLLDAFVAANPKAEQTPDAILKLGYCNKRLAIQLQPGNERNEALQKARVAFEKLGNEFKQSPLVGTATLERAKVLALQGDKGNAINSLRGFNADPLQKSPVAPLAMIYLGTLLREQNQAAEAAKSLAEARQKFEGGLNAAGGAKAEWVALLRFHHGVALSESNKPGEARAAFEQAAQAAPALPIAVEATLKATQRHLEEVKAKIATLEKQKVPNLKPDQIAAIDNQIKGVKADLANVGKLFEQRAEQYRQAHPQSEARARLLYDAAWAYRGAGTDPAQAYTKLLEQFGDLSLAVEARLELAELVSEKKPDDAIKLLKEAIDKEPTDKPTSPETIDRIRIRLGAALFEKKDYPAAQGQFDAVGNNDKSPHRAHGLYRSAECFLALGKPDEAQKKLVIFRDNAAFHNIAGVSDRALLRLGHALTQLKQWDAARQAFETVLARYGNNGTWAVDARYGIGWAFQNQNRFDDAVNAYALVTQATQDDRAARSHLQIGLCRAAASKWADAGKAFSTVYFGYDLPDLKFPAMLEHARTLGEEKKPDEAVKLLERVIKDAPKDSEWAKAAQERLGKLKKK</sequence>
<dbReference type="PANTHER" id="PTHR45586:SF1">
    <property type="entry name" value="LIPOPOLYSACCHARIDE ASSEMBLY PROTEIN B"/>
    <property type="match status" value="1"/>
</dbReference>
<dbReference type="InterPro" id="IPR019734">
    <property type="entry name" value="TPR_rpt"/>
</dbReference>
<dbReference type="InterPro" id="IPR051012">
    <property type="entry name" value="CellSynth/LPSAsmb/PSIAsmb"/>
</dbReference>
<dbReference type="SMART" id="SM00028">
    <property type="entry name" value="TPR"/>
    <property type="match status" value="9"/>
</dbReference>
<accession>A0ABS5BZI1</accession>
<dbReference type="PANTHER" id="PTHR45586">
    <property type="entry name" value="TPR REPEAT-CONTAINING PROTEIN PA4667"/>
    <property type="match status" value="1"/>
</dbReference>
<comment type="caution">
    <text evidence="4">The sequence shown here is derived from an EMBL/GenBank/DDBJ whole genome shotgun (WGS) entry which is preliminary data.</text>
</comment>
<reference evidence="4 5" key="1">
    <citation type="submission" date="2021-04" db="EMBL/GenBank/DDBJ databases">
        <authorList>
            <person name="Ivanova A."/>
        </authorList>
    </citation>
    <scope>NUCLEOTIDE SEQUENCE [LARGE SCALE GENOMIC DNA]</scope>
    <source>
        <strain evidence="4 5">G18</strain>
    </source>
</reference>
<evidence type="ECO:0000256" key="3">
    <source>
        <dbReference type="SAM" id="SignalP"/>
    </source>
</evidence>
<dbReference type="Gene3D" id="1.25.40.10">
    <property type="entry name" value="Tetratricopeptide repeat domain"/>
    <property type="match status" value="7"/>
</dbReference>
<protein>
    <submittedName>
        <fullName evidence="4">Tetratricopeptide repeat protein</fullName>
    </submittedName>
</protein>
<evidence type="ECO:0000256" key="1">
    <source>
        <dbReference type="ARBA" id="ARBA00022737"/>
    </source>
</evidence>
<organism evidence="4 5">
    <name type="scientific">Gemmata palustris</name>
    <dbReference type="NCBI Taxonomy" id="2822762"/>
    <lineage>
        <taxon>Bacteria</taxon>
        <taxon>Pseudomonadati</taxon>
        <taxon>Planctomycetota</taxon>
        <taxon>Planctomycetia</taxon>
        <taxon>Gemmatales</taxon>
        <taxon>Gemmataceae</taxon>
        <taxon>Gemmata</taxon>
    </lineage>
</organism>
<dbReference type="Pfam" id="PF13174">
    <property type="entry name" value="TPR_6"/>
    <property type="match status" value="1"/>
</dbReference>
<gene>
    <name evidence="4" type="ORF">J8F10_28155</name>
</gene>
<evidence type="ECO:0000256" key="2">
    <source>
        <dbReference type="ARBA" id="ARBA00022803"/>
    </source>
</evidence>
<dbReference type="InterPro" id="IPR011990">
    <property type="entry name" value="TPR-like_helical_dom_sf"/>
</dbReference>
<keyword evidence="5" id="KW-1185">Reference proteome</keyword>
<evidence type="ECO:0000313" key="4">
    <source>
        <dbReference type="EMBL" id="MBP3959136.1"/>
    </source>
</evidence>